<feature type="chain" id="PRO_5047063018" evidence="1">
    <location>
        <begin position="27"/>
        <end position="319"/>
    </location>
</feature>
<dbReference type="SUPFAM" id="SSF52833">
    <property type="entry name" value="Thioredoxin-like"/>
    <property type="match status" value="1"/>
</dbReference>
<gene>
    <name evidence="2" type="ORF">SMD31_08720</name>
</gene>
<sequence>MMPRPIITALLALFLALPVLAPPALAQSSEGYIQPFSSPNGGGAGFGFAPNGAPGGNAVPELGLPETAPPTTLPSALNPAMPVAPLPGPVLTPISLETPPAPIVVEFFTSEGCATCLPASDYLRELAQRRNILPLSFHVDYWDYTGWQDRFADPAFAARQRAYAAARGKSMMYTPQMVIAGAIESLGTDRKAVEKGLKKADRRHAMYTLGLSKDPSGGIHLNLPQATLSVPASLWLVTYAYEGVTDIQAGENRGKRMVSANVVRSLRKVGNWTGMAEDRLITLTADEIARKPDACAIIANEAEFGPVVAAAAWDFKDLW</sequence>
<dbReference type="Proteomes" id="UP001271769">
    <property type="component" value="Unassembled WGS sequence"/>
</dbReference>
<keyword evidence="1" id="KW-0732">Signal</keyword>
<dbReference type="RefSeq" id="WP_320500424.1">
    <property type="nucleotide sequence ID" value="NZ_JAXCLX010000001.1"/>
</dbReference>
<dbReference type="PANTHER" id="PTHR36057">
    <property type="match status" value="1"/>
</dbReference>
<protein>
    <submittedName>
        <fullName evidence="2">DUF1223 domain-containing protein</fullName>
    </submittedName>
</protein>
<organism evidence="2 3">
    <name type="scientific">Dongia rigui</name>
    <dbReference type="NCBI Taxonomy" id="940149"/>
    <lineage>
        <taxon>Bacteria</taxon>
        <taxon>Pseudomonadati</taxon>
        <taxon>Pseudomonadota</taxon>
        <taxon>Alphaproteobacteria</taxon>
        <taxon>Rhodospirillales</taxon>
        <taxon>Dongiaceae</taxon>
        <taxon>Dongia</taxon>
    </lineage>
</organism>
<feature type="signal peptide" evidence="1">
    <location>
        <begin position="1"/>
        <end position="26"/>
    </location>
</feature>
<name>A0ABU5DXL3_9PROT</name>
<evidence type="ECO:0000313" key="2">
    <source>
        <dbReference type="EMBL" id="MDY0872004.1"/>
    </source>
</evidence>
<accession>A0ABU5DXL3</accession>
<comment type="caution">
    <text evidence="2">The sequence shown here is derived from an EMBL/GenBank/DDBJ whole genome shotgun (WGS) entry which is preliminary data.</text>
</comment>
<keyword evidence="3" id="KW-1185">Reference proteome</keyword>
<dbReference type="Pfam" id="PF06764">
    <property type="entry name" value="DUF1223"/>
    <property type="match status" value="1"/>
</dbReference>
<proteinExistence type="predicted"/>
<dbReference type="EMBL" id="JAXCLX010000001">
    <property type="protein sequence ID" value="MDY0872004.1"/>
    <property type="molecule type" value="Genomic_DNA"/>
</dbReference>
<dbReference type="PANTHER" id="PTHR36057:SF1">
    <property type="entry name" value="LIPOPROTEIN LIPID ATTACHMENT SITE-LIKE PROTEIN, PUTATIVE (DUF1223)-RELATED"/>
    <property type="match status" value="1"/>
</dbReference>
<evidence type="ECO:0000313" key="3">
    <source>
        <dbReference type="Proteomes" id="UP001271769"/>
    </source>
</evidence>
<reference evidence="2 3" key="1">
    <citation type="journal article" date="2013" name="Antonie Van Leeuwenhoek">
        <title>Dongia rigui sp. nov., isolated from freshwater of a large wetland in Korea.</title>
        <authorList>
            <person name="Baik K.S."/>
            <person name="Hwang Y.M."/>
            <person name="Choi J.S."/>
            <person name="Kwon J."/>
            <person name="Seong C.N."/>
        </authorList>
    </citation>
    <scope>NUCLEOTIDE SEQUENCE [LARGE SCALE GENOMIC DNA]</scope>
    <source>
        <strain evidence="2 3">04SU4-P</strain>
    </source>
</reference>
<dbReference type="InterPro" id="IPR010634">
    <property type="entry name" value="DUF1223"/>
</dbReference>
<evidence type="ECO:0000256" key="1">
    <source>
        <dbReference type="SAM" id="SignalP"/>
    </source>
</evidence>
<dbReference type="InterPro" id="IPR036249">
    <property type="entry name" value="Thioredoxin-like_sf"/>
</dbReference>